<comment type="caution">
    <text evidence="2">The sequence shown here is derived from an EMBL/GenBank/DDBJ whole genome shotgun (WGS) entry which is preliminary data.</text>
</comment>
<keyword evidence="3" id="KW-1185">Reference proteome</keyword>
<dbReference type="InterPro" id="IPR038883">
    <property type="entry name" value="AN11006-like"/>
</dbReference>
<evidence type="ECO:0000256" key="1">
    <source>
        <dbReference type="SAM" id="MobiDB-lite"/>
    </source>
</evidence>
<gene>
    <name evidence="2" type="ORF">SLS60_002375</name>
</gene>
<proteinExistence type="predicted"/>
<dbReference type="PANTHER" id="PTHR42085">
    <property type="entry name" value="F-BOX DOMAIN-CONTAINING PROTEIN"/>
    <property type="match status" value="1"/>
</dbReference>
<evidence type="ECO:0000313" key="2">
    <source>
        <dbReference type="EMBL" id="KAL1610705.1"/>
    </source>
</evidence>
<name>A0ABR3S1Z8_9PLEO</name>
<evidence type="ECO:0000313" key="3">
    <source>
        <dbReference type="Proteomes" id="UP001521785"/>
    </source>
</evidence>
<sequence>MADHIKTELPDMQLEQPVPEVAERLEMPAQPHRNRAMLRPAPLKLEGTGFDGHPRISPLPPTPQHPTVRKRKNPPTLVERRQPYLQQKEQPAIEQRSPVTPSAKRVRGSKRAGPNDLEITMNDQGGSNKGMSFPFMELPGEIRNMIYGYCVDMSTRQALVVHLPKTGTLRSSTRRVRSAPGKYRELEYTDKKTRGKQDPVEVEEAPPKERVPRESNRPFVGLTQVCQQIRKEFYPFYIGRQEIGMDLTNTSKYIETFFNPHVPFTYADSVEPKARNMPFRGNITIAVADKILAVEKMIGWIDVLPLLNTWANSAHIEAGFGRYSSRAYHPQTDGEAKDMYRLYGRKVLMDRSCTEMNKLWRVVLRNRQLAAVRVHRQPGPYPKPYFHLIWKYEHRASWMTSKHSSVPGTVDARATPGSWLWNLGFDRMEHFDVRVGAEEHPGEFLFSS</sequence>
<feature type="compositionally biased region" description="Polar residues" evidence="1">
    <location>
        <begin position="121"/>
        <end position="130"/>
    </location>
</feature>
<reference evidence="2 3" key="1">
    <citation type="submission" date="2024-02" db="EMBL/GenBank/DDBJ databases">
        <title>De novo assembly and annotation of 12 fungi associated with fruit tree decline syndrome in Ontario, Canada.</title>
        <authorList>
            <person name="Sulman M."/>
            <person name="Ellouze W."/>
            <person name="Ilyukhin E."/>
        </authorList>
    </citation>
    <scope>NUCLEOTIDE SEQUENCE [LARGE SCALE GENOMIC DNA]</scope>
    <source>
        <strain evidence="2 3">M42-189</strain>
    </source>
</reference>
<feature type="region of interest" description="Disordered" evidence="1">
    <location>
        <begin position="189"/>
        <end position="214"/>
    </location>
</feature>
<protein>
    <submittedName>
        <fullName evidence="2">Uncharacterized protein</fullName>
    </submittedName>
</protein>
<accession>A0ABR3S1Z8</accession>
<dbReference type="Proteomes" id="UP001521785">
    <property type="component" value="Unassembled WGS sequence"/>
</dbReference>
<dbReference type="EMBL" id="JAKJXO020000002">
    <property type="protein sequence ID" value="KAL1610705.1"/>
    <property type="molecule type" value="Genomic_DNA"/>
</dbReference>
<feature type="region of interest" description="Disordered" evidence="1">
    <location>
        <begin position="43"/>
        <end position="130"/>
    </location>
</feature>
<organism evidence="2 3">
    <name type="scientific">Paraconiothyrium brasiliense</name>
    <dbReference type="NCBI Taxonomy" id="300254"/>
    <lineage>
        <taxon>Eukaryota</taxon>
        <taxon>Fungi</taxon>
        <taxon>Dikarya</taxon>
        <taxon>Ascomycota</taxon>
        <taxon>Pezizomycotina</taxon>
        <taxon>Dothideomycetes</taxon>
        <taxon>Pleosporomycetidae</taxon>
        <taxon>Pleosporales</taxon>
        <taxon>Massarineae</taxon>
        <taxon>Didymosphaeriaceae</taxon>
        <taxon>Paraconiothyrium</taxon>
    </lineage>
</organism>
<dbReference type="PANTHER" id="PTHR42085:SF1">
    <property type="entry name" value="F-BOX DOMAIN-CONTAINING PROTEIN"/>
    <property type="match status" value="1"/>
</dbReference>